<evidence type="ECO:0000313" key="1">
    <source>
        <dbReference type="EMBL" id="CUN74371.1"/>
    </source>
</evidence>
<dbReference type="EC" id="3.1.3.-" evidence="1"/>
<dbReference type="PANTHER" id="PTHR43481">
    <property type="entry name" value="FRUCTOSE-1-PHOSPHATE PHOSPHATASE"/>
    <property type="match status" value="1"/>
</dbReference>
<evidence type="ECO:0000313" key="4">
    <source>
        <dbReference type="Proteomes" id="UP000292665"/>
    </source>
</evidence>
<dbReference type="Pfam" id="PF13419">
    <property type="entry name" value="HAD_2"/>
    <property type="match status" value="1"/>
</dbReference>
<dbReference type="SUPFAM" id="SSF56784">
    <property type="entry name" value="HAD-like"/>
    <property type="match status" value="1"/>
</dbReference>
<evidence type="ECO:0000313" key="2">
    <source>
        <dbReference type="EMBL" id="RYS80779.1"/>
    </source>
</evidence>
<dbReference type="RefSeq" id="WP_009243386.1">
    <property type="nucleotide sequence ID" value="NZ_AP028249.1"/>
</dbReference>
<organism evidence="1 3">
    <name type="scientific">[Ruminococcus] torques</name>
    <dbReference type="NCBI Taxonomy" id="33039"/>
    <lineage>
        <taxon>Bacteria</taxon>
        <taxon>Bacillati</taxon>
        <taxon>Bacillota</taxon>
        <taxon>Clostridia</taxon>
        <taxon>Lachnospirales</taxon>
        <taxon>Lachnospiraceae</taxon>
        <taxon>Mediterraneibacter</taxon>
    </lineage>
</organism>
<dbReference type="Gene3D" id="3.40.50.1000">
    <property type="entry name" value="HAD superfamily/HAD-like"/>
    <property type="match status" value="1"/>
</dbReference>
<dbReference type="PANTHER" id="PTHR43481:SF4">
    <property type="entry name" value="GLYCEROL-1-PHOSPHATE PHOSPHOHYDROLASE 1-RELATED"/>
    <property type="match status" value="1"/>
</dbReference>
<dbReference type="InterPro" id="IPR023198">
    <property type="entry name" value="PGP-like_dom2"/>
</dbReference>
<proteinExistence type="predicted"/>
<dbReference type="InterPro" id="IPR051806">
    <property type="entry name" value="HAD-like_SPP"/>
</dbReference>
<dbReference type="NCBIfam" id="TIGR01509">
    <property type="entry name" value="HAD-SF-IA-v3"/>
    <property type="match status" value="1"/>
</dbReference>
<dbReference type="GO" id="GO:0050308">
    <property type="term" value="F:sugar-phosphatase activity"/>
    <property type="evidence" value="ECO:0007669"/>
    <property type="project" value="TreeGrafter"/>
</dbReference>
<dbReference type="EMBL" id="CYZO01000007">
    <property type="protein sequence ID" value="CUN74371.1"/>
    <property type="molecule type" value="Genomic_DNA"/>
</dbReference>
<keyword evidence="1" id="KW-0378">Hydrolase</keyword>
<accession>A0A173ZDQ4</accession>
<dbReference type="Proteomes" id="UP000095787">
    <property type="component" value="Unassembled WGS sequence"/>
</dbReference>
<dbReference type="SFLD" id="SFLDG01129">
    <property type="entry name" value="C1.5:_HAD__Beta-PGM__Phosphata"/>
    <property type="match status" value="1"/>
</dbReference>
<dbReference type="EMBL" id="RCYR01000007">
    <property type="protein sequence ID" value="RYS80779.1"/>
    <property type="molecule type" value="Genomic_DNA"/>
</dbReference>
<sequence length="222" mass="24930">MIKKKPVSVKGLVFDMDGLLLDSEKVVKRSWDYAGKELGYENFGDHIYNTVGFNLKRRTEYFKTNVDLDFPMDRFAQMTREYYYKIADKEGIAVKKGAPELLNAAKSHGCMIGLATSSRQIHAEQSLKRAGLYDYFDGKVFGDTVKEGKPSPEIYLKACKSIGIEPEDAVALEDAPSGAISAHAAGMRVIVVPDLVQPPEEVKQFLWKQAEDLERVIEMIWG</sequence>
<name>A0A173ZDQ4_9FIRM</name>
<dbReference type="InterPro" id="IPR006439">
    <property type="entry name" value="HAD-SF_hydro_IA"/>
</dbReference>
<dbReference type="PRINTS" id="PR00413">
    <property type="entry name" value="HADHALOGNASE"/>
</dbReference>
<evidence type="ECO:0000313" key="3">
    <source>
        <dbReference type="Proteomes" id="UP000095787"/>
    </source>
</evidence>
<dbReference type="GeneID" id="97329569"/>
<dbReference type="SFLD" id="SFLDG01135">
    <property type="entry name" value="C1.5.6:_HAD__Beta-PGM__Phospha"/>
    <property type="match status" value="1"/>
</dbReference>
<reference evidence="1 3" key="1">
    <citation type="submission" date="2015-09" db="EMBL/GenBank/DDBJ databases">
        <authorList>
            <consortium name="Pathogen Informatics"/>
        </authorList>
    </citation>
    <scope>NUCLEOTIDE SEQUENCE [LARGE SCALE GENOMIC DNA]</scope>
    <source>
        <strain evidence="1 3">2789STDY5834841</strain>
    </source>
</reference>
<gene>
    <name evidence="2" type="ORF">EAI93_05615</name>
    <name evidence="1" type="ORF">ERS852456_00708</name>
</gene>
<protein>
    <submittedName>
        <fullName evidence="2">HAD family phosphatase</fullName>
    </submittedName>
    <submittedName>
        <fullName evidence="1">Phosphorylated carbohydrates phosphatase TM_1254</fullName>
        <ecNumber evidence="1">3.1.3.-</ecNumber>
    </submittedName>
</protein>
<dbReference type="SFLD" id="SFLDS00003">
    <property type="entry name" value="Haloacid_Dehalogenase"/>
    <property type="match status" value="1"/>
</dbReference>
<reference evidence="2 4" key="2">
    <citation type="journal article" date="2019" name="Science, e1252229">
        <title>Invertible promoters mediate bacterial phase variation, antibiotic resistance, and host adaptation in the gut.</title>
        <authorList>
            <person name="Jiang X."/>
            <person name="Hall A.B."/>
            <person name="Arthur T.D."/>
            <person name="Plichta D.R."/>
            <person name="Covington C.T."/>
            <person name="Poyet M."/>
            <person name="Crothers J."/>
            <person name="Moses P.L."/>
            <person name="Tolonen A.C."/>
            <person name="Vlamakis H."/>
            <person name="Alm E.J."/>
            <person name="Xavier R.J."/>
        </authorList>
    </citation>
    <scope>NUCLEOTIDE SEQUENCE [LARGE SCALE GENOMIC DNA]</scope>
    <source>
        <strain evidence="2">Aa_0143</strain>
        <strain evidence="4">aa_0143</strain>
    </source>
</reference>
<dbReference type="InterPro" id="IPR023214">
    <property type="entry name" value="HAD_sf"/>
</dbReference>
<dbReference type="Proteomes" id="UP000292665">
    <property type="component" value="Unassembled WGS sequence"/>
</dbReference>
<dbReference type="AlphaFoldDB" id="A0A173ZDQ4"/>
<dbReference type="InterPro" id="IPR036412">
    <property type="entry name" value="HAD-like_sf"/>
</dbReference>
<dbReference type="Gene3D" id="1.10.150.240">
    <property type="entry name" value="Putative phosphatase, domain 2"/>
    <property type="match status" value="1"/>
</dbReference>
<dbReference type="InterPro" id="IPR041492">
    <property type="entry name" value="HAD_2"/>
</dbReference>